<dbReference type="InterPro" id="IPR036034">
    <property type="entry name" value="PDZ_sf"/>
</dbReference>
<evidence type="ECO:0000256" key="4">
    <source>
        <dbReference type="ARBA" id="ARBA00022670"/>
    </source>
</evidence>
<dbReference type="GO" id="GO:0004222">
    <property type="term" value="F:metalloendopeptidase activity"/>
    <property type="evidence" value="ECO:0007669"/>
    <property type="project" value="InterPro"/>
</dbReference>
<dbReference type="InterPro" id="IPR041489">
    <property type="entry name" value="PDZ_6"/>
</dbReference>
<keyword evidence="6 11" id="KW-0378">Hydrolase</keyword>
<evidence type="ECO:0000256" key="9">
    <source>
        <dbReference type="ARBA" id="ARBA00023049"/>
    </source>
</evidence>
<dbReference type="InterPro" id="IPR001478">
    <property type="entry name" value="PDZ"/>
</dbReference>
<organism evidence="12 13">
    <name type="scientific">Loigolactobacillus backii</name>
    <dbReference type="NCBI Taxonomy" id="375175"/>
    <lineage>
        <taxon>Bacteria</taxon>
        <taxon>Bacillati</taxon>
        <taxon>Bacillota</taxon>
        <taxon>Bacilli</taxon>
        <taxon>Lactobacillales</taxon>
        <taxon>Lactobacillaceae</taxon>
        <taxon>Loigolactobacillus</taxon>
    </lineage>
</organism>
<dbReference type="SMART" id="SM00228">
    <property type="entry name" value="PDZ"/>
    <property type="match status" value="1"/>
</dbReference>
<dbReference type="OrthoDB" id="9782003at2"/>
<dbReference type="Pfam" id="PF17820">
    <property type="entry name" value="PDZ_6"/>
    <property type="match status" value="1"/>
</dbReference>
<comment type="cofactor">
    <cofactor evidence="1 11">
        <name>Zn(2+)</name>
        <dbReference type="ChEBI" id="CHEBI:29105"/>
    </cofactor>
</comment>
<keyword evidence="5 11" id="KW-0812">Transmembrane</keyword>
<keyword evidence="11" id="KW-0479">Metal-binding</keyword>
<evidence type="ECO:0000256" key="3">
    <source>
        <dbReference type="ARBA" id="ARBA00007931"/>
    </source>
</evidence>
<comment type="subcellular location">
    <subcellularLocation>
        <location evidence="2">Membrane</location>
        <topology evidence="2">Multi-pass membrane protein</topology>
    </subcellularLocation>
</comment>
<dbReference type="GeneID" id="42982286"/>
<evidence type="ECO:0000256" key="5">
    <source>
        <dbReference type="ARBA" id="ARBA00022692"/>
    </source>
</evidence>
<dbReference type="Gene3D" id="2.30.42.10">
    <property type="match status" value="1"/>
</dbReference>
<dbReference type="PANTHER" id="PTHR42837">
    <property type="entry name" value="REGULATOR OF SIGMA-E PROTEASE RSEP"/>
    <property type="match status" value="1"/>
</dbReference>
<dbReference type="AlphaFoldDB" id="A0A192H3G6"/>
<evidence type="ECO:0000256" key="1">
    <source>
        <dbReference type="ARBA" id="ARBA00001947"/>
    </source>
</evidence>
<evidence type="ECO:0000256" key="6">
    <source>
        <dbReference type="ARBA" id="ARBA00022801"/>
    </source>
</evidence>
<keyword evidence="9 11" id="KW-0482">Metalloprotease</keyword>
<dbReference type="CDD" id="cd06163">
    <property type="entry name" value="S2P-M50_PDZ_RseP-like"/>
    <property type="match status" value="1"/>
</dbReference>
<dbReference type="RefSeq" id="WP_068224646.1">
    <property type="nucleotide sequence ID" value="NZ_CP014623.1"/>
</dbReference>
<keyword evidence="4 12" id="KW-0645">Protease</keyword>
<dbReference type="InterPro" id="IPR008915">
    <property type="entry name" value="Peptidase_M50"/>
</dbReference>
<keyword evidence="7 11" id="KW-0862">Zinc</keyword>
<evidence type="ECO:0000313" key="13">
    <source>
        <dbReference type="Proteomes" id="UP000078582"/>
    </source>
</evidence>
<keyword evidence="10 11" id="KW-0472">Membrane</keyword>
<comment type="similarity">
    <text evidence="3 11">Belongs to the peptidase M50B family.</text>
</comment>
<dbReference type="SUPFAM" id="SSF50156">
    <property type="entry name" value="PDZ domain-like"/>
    <property type="match status" value="1"/>
</dbReference>
<evidence type="ECO:0000256" key="10">
    <source>
        <dbReference type="ARBA" id="ARBA00023136"/>
    </source>
</evidence>
<evidence type="ECO:0000256" key="8">
    <source>
        <dbReference type="ARBA" id="ARBA00022989"/>
    </source>
</evidence>
<proteinExistence type="inferred from homology"/>
<feature type="transmembrane region" description="Helical" evidence="11">
    <location>
        <begin position="6"/>
        <end position="25"/>
    </location>
</feature>
<dbReference type="EC" id="3.4.24.-" evidence="11"/>
<gene>
    <name evidence="12" type="ORF">AYR53_08455</name>
</gene>
<sequence length="423" mass="46245">METLIVFILIFGAIVIVHEFGHFYFAKRSGILVREFSIGMGPKLWASRRNETTYTLRLLPIGGYVRMAGIADDEDDELQPGTSVLLTLNEQQKVSRINVSQKVTLNEGIPFEIAKSDLQDDLFIEGYENGDEAELRRYDVDHDATIIEKSGTEVQIAPRDVQFQSASIPKRLLTNFAGILNNLILGIIGFILVAFLMGGVAKTSNELGTIQDNSPAQSVGLKAGDHITAVNGVKTPTFQDVAQQVNRYPNKKITLTVRHKGTSEKITATPRAQKTNGKKVGVLGVAVALDTSFSAKIAYGFTQPWFIVSQTFKVIGGMFVHGFNLNNFGGPVAMYAMTSQAAQSGLPTIINLMAYLSISVGVMNLLPIPALDGGKILLNLVEAVRGKPIDPEKEGIISLIGFGLMLLLMILVTWNDVQRFFIR</sequence>
<dbReference type="STRING" id="375175.AYR53_08455"/>
<evidence type="ECO:0000256" key="11">
    <source>
        <dbReference type="RuleBase" id="RU362031"/>
    </source>
</evidence>
<dbReference type="GO" id="GO:0016020">
    <property type="term" value="C:membrane"/>
    <property type="evidence" value="ECO:0007669"/>
    <property type="project" value="UniProtKB-SubCell"/>
</dbReference>
<feature type="transmembrane region" description="Helical" evidence="11">
    <location>
        <begin position="395"/>
        <end position="414"/>
    </location>
</feature>
<feature type="transmembrane region" description="Helical" evidence="11">
    <location>
        <begin position="179"/>
        <end position="201"/>
    </location>
</feature>
<evidence type="ECO:0000313" key="12">
    <source>
        <dbReference type="EMBL" id="ANK62777.1"/>
    </source>
</evidence>
<evidence type="ECO:0000256" key="7">
    <source>
        <dbReference type="ARBA" id="ARBA00022833"/>
    </source>
</evidence>
<evidence type="ECO:0000256" key="2">
    <source>
        <dbReference type="ARBA" id="ARBA00004141"/>
    </source>
</evidence>
<keyword evidence="8 11" id="KW-1133">Transmembrane helix</keyword>
<name>A0A192H3G6_9LACO</name>
<dbReference type="PANTHER" id="PTHR42837:SF2">
    <property type="entry name" value="MEMBRANE METALLOPROTEASE ARASP2, CHLOROPLASTIC-RELATED"/>
    <property type="match status" value="1"/>
</dbReference>
<dbReference type="GO" id="GO:0006508">
    <property type="term" value="P:proteolysis"/>
    <property type="evidence" value="ECO:0007669"/>
    <property type="project" value="UniProtKB-KW"/>
</dbReference>
<accession>A0A192H3G6</accession>
<dbReference type="Pfam" id="PF02163">
    <property type="entry name" value="Peptidase_M50"/>
    <property type="match status" value="1"/>
</dbReference>
<keyword evidence="13" id="KW-1185">Reference proteome</keyword>
<dbReference type="NCBIfam" id="TIGR00054">
    <property type="entry name" value="RIP metalloprotease RseP"/>
    <property type="match status" value="1"/>
</dbReference>
<protein>
    <recommendedName>
        <fullName evidence="11">Zinc metalloprotease</fullName>
        <ecNumber evidence="11">3.4.24.-</ecNumber>
    </recommendedName>
</protein>
<dbReference type="Proteomes" id="UP000078582">
    <property type="component" value="Chromosome"/>
</dbReference>
<dbReference type="CDD" id="cd23081">
    <property type="entry name" value="cpPDZ_EcRseP-like"/>
    <property type="match status" value="1"/>
</dbReference>
<dbReference type="InterPro" id="IPR004387">
    <property type="entry name" value="Pept_M50_Zn"/>
</dbReference>
<reference evidence="12 13" key="1">
    <citation type="submission" date="2016-03" db="EMBL/GenBank/DDBJ databases">
        <title>Pediococcus and Lactobacillus from brewery environment - whole genome sequencing and assembly.</title>
        <authorList>
            <person name="Behr J."/>
            <person name="Geissler A.J."/>
            <person name="Vogel R.F."/>
        </authorList>
    </citation>
    <scope>NUCLEOTIDE SEQUENCE [LARGE SCALE GENOMIC DNA]</scope>
    <source>
        <strain evidence="12 13">TMW 1.1989</strain>
    </source>
</reference>
<dbReference type="KEGG" id="lbt:AYR52_04945"/>
<dbReference type="GO" id="GO:0046872">
    <property type="term" value="F:metal ion binding"/>
    <property type="evidence" value="ECO:0007669"/>
    <property type="project" value="UniProtKB-KW"/>
</dbReference>
<dbReference type="EMBL" id="CP014873">
    <property type="protein sequence ID" value="ANK62777.1"/>
    <property type="molecule type" value="Genomic_DNA"/>
</dbReference>